<reference evidence="10 11" key="1">
    <citation type="journal article" date="2016" name="Nat. Commun.">
        <title>Thousands of microbial genomes shed light on interconnected biogeochemical processes in an aquifer system.</title>
        <authorList>
            <person name="Anantharaman K."/>
            <person name="Brown C.T."/>
            <person name="Hug L.A."/>
            <person name="Sharon I."/>
            <person name="Castelle C.J."/>
            <person name="Probst A.J."/>
            <person name="Thomas B.C."/>
            <person name="Singh A."/>
            <person name="Wilkins M.J."/>
            <person name="Karaoz U."/>
            <person name="Brodie E.L."/>
            <person name="Williams K.H."/>
            <person name="Hubbard S.S."/>
            <person name="Banfield J.F."/>
        </authorList>
    </citation>
    <scope>NUCLEOTIDE SEQUENCE [LARGE SCALE GENOMIC DNA]</scope>
</reference>
<dbReference type="InterPro" id="IPR027417">
    <property type="entry name" value="P-loop_NTPase"/>
</dbReference>
<evidence type="ECO:0000313" key="10">
    <source>
        <dbReference type="EMBL" id="OGM31600.1"/>
    </source>
</evidence>
<dbReference type="CDD" id="cd01672">
    <property type="entry name" value="TMPK"/>
    <property type="match status" value="1"/>
</dbReference>
<dbReference type="SUPFAM" id="SSF52540">
    <property type="entry name" value="P-loop containing nucleoside triphosphate hydrolases"/>
    <property type="match status" value="1"/>
</dbReference>
<dbReference type="PANTHER" id="PTHR10344">
    <property type="entry name" value="THYMIDYLATE KINASE"/>
    <property type="match status" value="1"/>
</dbReference>
<dbReference type="HAMAP" id="MF_00165">
    <property type="entry name" value="Thymidylate_kinase"/>
    <property type="match status" value="1"/>
</dbReference>
<dbReference type="GO" id="GO:0006227">
    <property type="term" value="P:dUDP biosynthetic process"/>
    <property type="evidence" value="ECO:0007669"/>
    <property type="project" value="TreeGrafter"/>
</dbReference>
<organism evidence="10 11">
    <name type="scientific">Candidatus Woesebacteria bacterium RIFCSPHIGHO2_01_FULL_44_21</name>
    <dbReference type="NCBI Taxonomy" id="1802503"/>
    <lineage>
        <taxon>Bacteria</taxon>
        <taxon>Candidatus Woeseibacteriota</taxon>
    </lineage>
</organism>
<dbReference type="Gene3D" id="3.40.50.300">
    <property type="entry name" value="P-loop containing nucleotide triphosphate hydrolases"/>
    <property type="match status" value="1"/>
</dbReference>
<evidence type="ECO:0000256" key="7">
    <source>
        <dbReference type="ARBA" id="ARBA00048743"/>
    </source>
</evidence>
<keyword evidence="3 8" id="KW-0545">Nucleotide biosynthesis</keyword>
<sequence>MNKGKFIVLEGADGSGKATQQKLLISRIRKELKRKVYKIDFPQYEKSFFGSLAGRYLAGEFGTLQETNPYLSSLAFAGDRWQAKDKINKVLKAGGIVISNRYALSNMAHQTAKLPKSERKAFLSFLEELEYKIYKIPREDINIFLHVPAKIGQMLVDGKRKRNYLGGKKRDIHEGNLSHLEESIKMYEYLANKYKNKIKIINCCDKKGKLKSVGEIHELVWKIMTSVVK</sequence>
<keyword evidence="2 8" id="KW-0808">Transferase</keyword>
<evidence type="ECO:0000256" key="1">
    <source>
        <dbReference type="ARBA" id="ARBA00009776"/>
    </source>
</evidence>
<accession>A0A1F7YWJ4</accession>
<dbReference type="InterPro" id="IPR018094">
    <property type="entry name" value="Thymidylate_kinase"/>
</dbReference>
<comment type="caution">
    <text evidence="10">The sequence shown here is derived from an EMBL/GenBank/DDBJ whole genome shotgun (WGS) entry which is preliminary data.</text>
</comment>
<dbReference type="Proteomes" id="UP000178870">
    <property type="component" value="Unassembled WGS sequence"/>
</dbReference>
<dbReference type="GO" id="GO:0005829">
    <property type="term" value="C:cytosol"/>
    <property type="evidence" value="ECO:0007669"/>
    <property type="project" value="TreeGrafter"/>
</dbReference>
<comment type="catalytic activity">
    <reaction evidence="7 8">
        <text>dTMP + ATP = dTDP + ADP</text>
        <dbReference type="Rhea" id="RHEA:13517"/>
        <dbReference type="ChEBI" id="CHEBI:30616"/>
        <dbReference type="ChEBI" id="CHEBI:58369"/>
        <dbReference type="ChEBI" id="CHEBI:63528"/>
        <dbReference type="ChEBI" id="CHEBI:456216"/>
        <dbReference type="EC" id="2.7.4.9"/>
    </reaction>
</comment>
<evidence type="ECO:0000256" key="2">
    <source>
        <dbReference type="ARBA" id="ARBA00022679"/>
    </source>
</evidence>
<evidence type="ECO:0000256" key="8">
    <source>
        <dbReference type="HAMAP-Rule" id="MF_00165"/>
    </source>
</evidence>
<dbReference type="GO" id="GO:0005524">
    <property type="term" value="F:ATP binding"/>
    <property type="evidence" value="ECO:0007669"/>
    <property type="project" value="UniProtKB-UniRule"/>
</dbReference>
<keyword evidence="6 8" id="KW-0067">ATP-binding</keyword>
<feature type="domain" description="Thymidylate kinase-like" evidence="9">
    <location>
        <begin position="9"/>
        <end position="203"/>
    </location>
</feature>
<protein>
    <recommendedName>
        <fullName evidence="8">Thymidylate kinase</fullName>
        <ecNumber evidence="8">2.7.4.9</ecNumber>
    </recommendedName>
    <alternativeName>
        <fullName evidence="8">dTMP kinase</fullName>
    </alternativeName>
</protein>
<evidence type="ECO:0000256" key="5">
    <source>
        <dbReference type="ARBA" id="ARBA00022777"/>
    </source>
</evidence>
<keyword evidence="5 8" id="KW-0418">Kinase</keyword>
<dbReference type="EC" id="2.7.4.9" evidence="8"/>
<evidence type="ECO:0000313" key="11">
    <source>
        <dbReference type="Proteomes" id="UP000178870"/>
    </source>
</evidence>
<comment type="similarity">
    <text evidence="1 8">Belongs to the thymidylate kinase family.</text>
</comment>
<dbReference type="GO" id="GO:0006235">
    <property type="term" value="P:dTTP biosynthetic process"/>
    <property type="evidence" value="ECO:0007669"/>
    <property type="project" value="UniProtKB-UniRule"/>
</dbReference>
<evidence type="ECO:0000256" key="3">
    <source>
        <dbReference type="ARBA" id="ARBA00022727"/>
    </source>
</evidence>
<dbReference type="EMBL" id="MGGP01000023">
    <property type="protein sequence ID" value="OGM31600.1"/>
    <property type="molecule type" value="Genomic_DNA"/>
</dbReference>
<comment type="caution">
    <text evidence="8">Lacks conserved residue(s) required for the propagation of feature annotation.</text>
</comment>
<dbReference type="PANTHER" id="PTHR10344:SF4">
    <property type="entry name" value="UMP-CMP KINASE 2, MITOCHONDRIAL"/>
    <property type="match status" value="1"/>
</dbReference>
<dbReference type="InterPro" id="IPR039430">
    <property type="entry name" value="Thymidylate_kin-like_dom"/>
</dbReference>
<proteinExistence type="inferred from homology"/>
<evidence type="ECO:0000259" key="9">
    <source>
        <dbReference type="Pfam" id="PF02223"/>
    </source>
</evidence>
<evidence type="ECO:0000256" key="6">
    <source>
        <dbReference type="ARBA" id="ARBA00022840"/>
    </source>
</evidence>
<keyword evidence="4 8" id="KW-0547">Nucleotide-binding</keyword>
<gene>
    <name evidence="8" type="primary">tmk</name>
    <name evidence="10" type="ORF">A2803_00360</name>
</gene>
<dbReference type="GO" id="GO:0006233">
    <property type="term" value="P:dTDP biosynthetic process"/>
    <property type="evidence" value="ECO:0007669"/>
    <property type="project" value="InterPro"/>
</dbReference>
<evidence type="ECO:0000256" key="4">
    <source>
        <dbReference type="ARBA" id="ARBA00022741"/>
    </source>
</evidence>
<comment type="function">
    <text evidence="8">Phosphorylation of dTMP to form dTDP in both de novo and salvage pathways of dTTP synthesis.</text>
</comment>
<dbReference type="Pfam" id="PF02223">
    <property type="entry name" value="Thymidylate_kin"/>
    <property type="match status" value="1"/>
</dbReference>
<dbReference type="GO" id="GO:0004798">
    <property type="term" value="F:dTMP kinase activity"/>
    <property type="evidence" value="ECO:0007669"/>
    <property type="project" value="UniProtKB-UniRule"/>
</dbReference>
<name>A0A1F7YWJ4_9BACT</name>
<dbReference type="AlphaFoldDB" id="A0A1F7YWJ4"/>